<dbReference type="GO" id="GO:0005634">
    <property type="term" value="C:nucleus"/>
    <property type="evidence" value="ECO:0007669"/>
    <property type="project" value="TreeGrafter"/>
</dbReference>
<feature type="domain" description="Xrn1 helical" evidence="7">
    <location>
        <begin position="13"/>
        <end position="300"/>
    </location>
</feature>
<dbReference type="AlphaFoldDB" id="A0A8R1I1F0"/>
<feature type="region of interest" description="Disordered" evidence="6">
    <location>
        <begin position="295"/>
        <end position="320"/>
    </location>
</feature>
<dbReference type="EnsemblMetazoa" id="CJA16935.1">
    <property type="protein sequence ID" value="CJA16935.1"/>
    <property type="gene ID" value="WBGene00136139"/>
</dbReference>
<sequence length="455" mass="52245">MFINNPLITVPDEDEGPPDDIRLYESGWKDRYYRAKFDVGSDDMEFRHRVAWAYVEGLCWVLRYYYQGCASWDWYFPYHYAPFASDFETVGEFVPDFSRKTKPFNPLEQLMSVFPAASKQHLPDEWQKLMIEDSSPIIDLYPADFRIDLNGKKYAWQGVALLPFVDELRLLKTLESVYPTLSDEEKQRNTRGPNRIFIGRNHPSFEFFKTISESEAVEMVDLDPTLLNGVSGKISADATAVAPGLPFVSPVNHEDCQDLPTNCGICVLYEDPEYPEDFIFPATRLSGAKEMEKTLRPEDWNDRRDGRFQPQIGFNRNAPRAGLDHSAQRHVNHHVRGAMNDRNEAGYNSRGGGHGGYDDRRYQQDFGRDYGRRDGGGPQRYHDQRSGGGHYQQNHHQGGGNYRQNDGYQQDYQQRRDGYQGGHSRGGPPGYSRPPYQGGRDGRGSSRYQGNSSWR</sequence>
<feature type="region of interest" description="Disordered" evidence="6">
    <location>
        <begin position="337"/>
        <end position="455"/>
    </location>
</feature>
<dbReference type="GO" id="GO:0000956">
    <property type="term" value="P:nuclear-transcribed mRNA catabolic process"/>
    <property type="evidence" value="ECO:0007669"/>
    <property type="project" value="TreeGrafter"/>
</dbReference>
<feature type="compositionally biased region" description="Gly residues" evidence="6">
    <location>
        <begin position="419"/>
        <end position="429"/>
    </location>
</feature>
<feature type="compositionally biased region" description="Basic and acidic residues" evidence="6">
    <location>
        <begin position="356"/>
        <end position="385"/>
    </location>
</feature>
<evidence type="ECO:0000259" key="7">
    <source>
        <dbReference type="Pfam" id="PF17846"/>
    </source>
</evidence>
<evidence type="ECO:0000256" key="1">
    <source>
        <dbReference type="ARBA" id="ARBA00006994"/>
    </source>
</evidence>
<feature type="compositionally biased region" description="Basic and acidic residues" evidence="6">
    <location>
        <begin position="295"/>
        <end position="307"/>
    </location>
</feature>
<keyword evidence="3" id="KW-0540">Nuclease</keyword>
<feature type="compositionally biased region" description="Polar residues" evidence="6">
    <location>
        <begin position="446"/>
        <end position="455"/>
    </location>
</feature>
<keyword evidence="5" id="KW-0269">Exonuclease</keyword>
<reference evidence="8" key="2">
    <citation type="submission" date="2022-06" db="UniProtKB">
        <authorList>
            <consortium name="EnsemblMetazoa"/>
        </authorList>
    </citation>
    <scope>IDENTIFICATION</scope>
    <source>
        <strain evidence="8">DF5081</strain>
    </source>
</reference>
<dbReference type="Proteomes" id="UP000005237">
    <property type="component" value="Unassembled WGS sequence"/>
</dbReference>
<comment type="similarity">
    <text evidence="1">Belongs to the 5'-3' exonuclease family. XRN2/RAT1 subfamily.</text>
</comment>
<reference evidence="9" key="1">
    <citation type="submission" date="2010-08" db="EMBL/GenBank/DDBJ databases">
        <authorList>
            <consortium name="Caenorhabditis japonica Sequencing Consortium"/>
            <person name="Wilson R.K."/>
        </authorList>
    </citation>
    <scope>NUCLEOTIDE SEQUENCE [LARGE SCALE GENOMIC DNA]</scope>
    <source>
        <strain evidence="9">DF5081</strain>
    </source>
</reference>
<evidence type="ECO:0000256" key="2">
    <source>
        <dbReference type="ARBA" id="ARBA00022664"/>
    </source>
</evidence>
<dbReference type="OMA" id="VIMHSIT"/>
<dbReference type="GO" id="GO:0006397">
    <property type="term" value="P:mRNA processing"/>
    <property type="evidence" value="ECO:0007669"/>
    <property type="project" value="UniProtKB-KW"/>
</dbReference>
<dbReference type="PANTHER" id="PTHR12341:SF41">
    <property type="entry name" value="5'-3' EXORIBONUCLEASE 2"/>
    <property type="match status" value="1"/>
</dbReference>
<dbReference type="InterPro" id="IPR027073">
    <property type="entry name" value="5_3_exoribonuclease"/>
</dbReference>
<dbReference type="PANTHER" id="PTHR12341">
    <property type="entry name" value="5'-&gt;3' EXORIBONUCLEASE"/>
    <property type="match status" value="1"/>
</dbReference>
<keyword evidence="4" id="KW-0378">Hydrolase</keyword>
<name>A0A8R1I1F0_CAEJA</name>
<evidence type="ECO:0000256" key="4">
    <source>
        <dbReference type="ARBA" id="ARBA00022801"/>
    </source>
</evidence>
<feature type="compositionally biased region" description="Low complexity" evidence="6">
    <location>
        <begin position="391"/>
        <end position="412"/>
    </location>
</feature>
<evidence type="ECO:0000256" key="6">
    <source>
        <dbReference type="SAM" id="MobiDB-lite"/>
    </source>
</evidence>
<keyword evidence="2" id="KW-0507">mRNA processing</keyword>
<evidence type="ECO:0000313" key="9">
    <source>
        <dbReference type="Proteomes" id="UP000005237"/>
    </source>
</evidence>
<proteinExistence type="inferred from homology"/>
<dbReference type="GO" id="GO:0004534">
    <property type="term" value="F:5'-3' RNA exonuclease activity"/>
    <property type="evidence" value="ECO:0007669"/>
    <property type="project" value="TreeGrafter"/>
</dbReference>
<dbReference type="FunFam" id="1.25.40.1050:FF:000002">
    <property type="entry name" value="5'-3' exoribonuclease"/>
    <property type="match status" value="1"/>
</dbReference>
<accession>A0A8R1I1F0</accession>
<dbReference type="Pfam" id="PF17846">
    <property type="entry name" value="XRN_M"/>
    <property type="match status" value="1"/>
</dbReference>
<evidence type="ECO:0000256" key="3">
    <source>
        <dbReference type="ARBA" id="ARBA00022722"/>
    </source>
</evidence>
<dbReference type="Gene3D" id="1.25.40.1050">
    <property type="match status" value="1"/>
</dbReference>
<organism evidence="8 9">
    <name type="scientific">Caenorhabditis japonica</name>
    <dbReference type="NCBI Taxonomy" id="281687"/>
    <lineage>
        <taxon>Eukaryota</taxon>
        <taxon>Metazoa</taxon>
        <taxon>Ecdysozoa</taxon>
        <taxon>Nematoda</taxon>
        <taxon>Chromadorea</taxon>
        <taxon>Rhabditida</taxon>
        <taxon>Rhabditina</taxon>
        <taxon>Rhabditomorpha</taxon>
        <taxon>Rhabditoidea</taxon>
        <taxon>Rhabditidae</taxon>
        <taxon>Peloderinae</taxon>
        <taxon>Caenorhabditis</taxon>
    </lineage>
</organism>
<protein>
    <submittedName>
        <fullName evidence="8">XRN_M domain-containing protein</fullName>
    </submittedName>
</protein>
<evidence type="ECO:0000313" key="8">
    <source>
        <dbReference type="EnsemblMetazoa" id="CJA16935.1"/>
    </source>
</evidence>
<keyword evidence="9" id="KW-1185">Reference proteome</keyword>
<dbReference type="InterPro" id="IPR041412">
    <property type="entry name" value="Xrn1_helical"/>
</dbReference>
<evidence type="ECO:0000256" key="5">
    <source>
        <dbReference type="ARBA" id="ARBA00022839"/>
    </source>
</evidence>
<dbReference type="GO" id="GO:0003723">
    <property type="term" value="F:RNA binding"/>
    <property type="evidence" value="ECO:0007669"/>
    <property type="project" value="TreeGrafter"/>
</dbReference>